<organism evidence="1 2">
    <name type="scientific">Anguilla anguilla</name>
    <name type="common">European freshwater eel</name>
    <name type="synonym">Muraena anguilla</name>
    <dbReference type="NCBI Taxonomy" id="7936"/>
    <lineage>
        <taxon>Eukaryota</taxon>
        <taxon>Metazoa</taxon>
        <taxon>Chordata</taxon>
        <taxon>Craniata</taxon>
        <taxon>Vertebrata</taxon>
        <taxon>Euteleostomi</taxon>
        <taxon>Actinopterygii</taxon>
        <taxon>Neopterygii</taxon>
        <taxon>Teleostei</taxon>
        <taxon>Anguilliformes</taxon>
        <taxon>Anguillidae</taxon>
        <taxon>Anguilla</taxon>
    </lineage>
</organism>
<proteinExistence type="predicted"/>
<evidence type="ECO:0000313" key="1">
    <source>
        <dbReference type="EMBL" id="KAG5846472.1"/>
    </source>
</evidence>
<keyword evidence="2" id="KW-1185">Reference proteome</keyword>
<reference evidence="1" key="1">
    <citation type="submission" date="2021-01" db="EMBL/GenBank/DDBJ databases">
        <title>A chromosome-scale assembly of European eel, Anguilla anguilla.</title>
        <authorList>
            <person name="Henkel C."/>
            <person name="Jong-Raadsen S.A."/>
            <person name="Dufour S."/>
            <person name="Weltzien F.-A."/>
            <person name="Palstra A.P."/>
            <person name="Pelster B."/>
            <person name="Spaink H.P."/>
            <person name="Van Den Thillart G.E."/>
            <person name="Jansen H."/>
            <person name="Zahm M."/>
            <person name="Klopp C."/>
            <person name="Cedric C."/>
            <person name="Louis A."/>
            <person name="Berthelot C."/>
            <person name="Parey E."/>
            <person name="Roest Crollius H."/>
            <person name="Montfort J."/>
            <person name="Robinson-Rechavi M."/>
            <person name="Bucao C."/>
            <person name="Bouchez O."/>
            <person name="Gislard M."/>
            <person name="Lluch J."/>
            <person name="Milhes M."/>
            <person name="Lampietro C."/>
            <person name="Lopez Roques C."/>
            <person name="Donnadieu C."/>
            <person name="Braasch I."/>
            <person name="Desvignes T."/>
            <person name="Postlethwait J."/>
            <person name="Bobe J."/>
            <person name="Guiguen Y."/>
            <person name="Dirks R."/>
        </authorList>
    </citation>
    <scope>NUCLEOTIDE SEQUENCE</scope>
    <source>
        <strain evidence="1">Tag_6206</strain>
        <tissue evidence="1">Liver</tissue>
    </source>
</reference>
<feature type="non-terminal residue" evidence="1">
    <location>
        <position position="1"/>
    </location>
</feature>
<sequence>KSKNLFICQSKKKNIEEGERQSETPVSNTVLDKTKNSIFFNLEENRLALFSSKENRWIQKTDALFNSVLNVLQKTKIEEAESVTVVIKAECVNKYSEDNVADAVHSILGTTGHEHQRIKIELKCLSVNRPNQEEHLSNTLIDQLKNKFNRASIYGKRPSVVIHMAPTEFEKEVKRKLKVGQLYAVYEQLGQATLKIFDAEDKAVKTPIEAIKSAEEVSLQVNCHSNFESAVSEDFRTICGLSPTELAQSVKNLFSGIDGSVLDKKRIELILYACNSGTTTGKTYVGTFLGELKQLYKKHIIDEVISFVGWIMQENKKVTTAVPTQLKYYPEDILQNKYPEELKALRDDIRENHGIVMWPFGREMFAHEHVIYGRFTVRTKRDGTKYITFPVLPATEYGVYKLKKS</sequence>
<comment type="caution">
    <text evidence="1">The sequence shown here is derived from an EMBL/GenBank/DDBJ whole genome shotgun (WGS) entry which is preliminary data.</text>
</comment>
<dbReference type="AlphaFoldDB" id="A0A9D3MEH0"/>
<gene>
    <name evidence="1" type="ORF">ANANG_G00115320</name>
</gene>
<name>A0A9D3MEH0_ANGAN</name>
<dbReference type="EMBL" id="JAFIRN010000006">
    <property type="protein sequence ID" value="KAG5846472.1"/>
    <property type="molecule type" value="Genomic_DNA"/>
</dbReference>
<evidence type="ECO:0000313" key="2">
    <source>
        <dbReference type="Proteomes" id="UP001044222"/>
    </source>
</evidence>
<dbReference type="Proteomes" id="UP001044222">
    <property type="component" value="Unassembled WGS sequence"/>
</dbReference>
<protein>
    <submittedName>
        <fullName evidence="1">Uncharacterized protein</fullName>
    </submittedName>
</protein>
<accession>A0A9D3MEH0</accession>